<dbReference type="EC" id="3.5.4.13" evidence="3"/>
<dbReference type="Gene3D" id="2.70.40.10">
    <property type="match status" value="1"/>
</dbReference>
<proteinExistence type="predicted"/>
<keyword evidence="4" id="KW-1185">Reference proteome</keyword>
<dbReference type="CDD" id="cd07557">
    <property type="entry name" value="trimeric_dUTPase"/>
    <property type="match status" value="1"/>
</dbReference>
<sequence length="185" mass="21012">MCEEYNLISPFERRLIRQVEDRRIISCGLSSYGYDCRLARDEFKVFSPIQGTEVDPKNFNPDNLLDIPLRTAADGSCYWLLPPHSYALGVTIEQFQMPRNVTAIALGKSTYARCGLIQNTTPLEADWKGRLVIELYNAANLPVRLYAEEGFVQIIFFESDEECAVSYSDRAGKYQHQTGLTLAKV</sequence>
<dbReference type="InterPro" id="IPR011962">
    <property type="entry name" value="dCTP_deaminase"/>
</dbReference>
<evidence type="ECO:0000256" key="1">
    <source>
        <dbReference type="ARBA" id="ARBA00022801"/>
    </source>
</evidence>
<dbReference type="Proteomes" id="UP000677668">
    <property type="component" value="Chromosome 1"/>
</dbReference>
<name>A0ABX8AX52_9BACT</name>
<dbReference type="InterPro" id="IPR033704">
    <property type="entry name" value="dUTPase_trimeric"/>
</dbReference>
<evidence type="ECO:0000256" key="2">
    <source>
        <dbReference type="ARBA" id="ARBA00023080"/>
    </source>
</evidence>
<gene>
    <name evidence="3" type="ORF">J8C05_07650</name>
</gene>
<keyword evidence="1 3" id="KW-0378">Hydrolase</keyword>
<reference evidence="3 4" key="1">
    <citation type="submission" date="2021-03" db="EMBL/GenBank/DDBJ databases">
        <title>Genomic and phenotypic characterization of Chloracidobacterium isolates provides evidence for multiple species.</title>
        <authorList>
            <person name="Saini M.K."/>
            <person name="Costas A.M.G."/>
            <person name="Tank M."/>
            <person name="Bryant D.A."/>
        </authorList>
    </citation>
    <scope>NUCLEOTIDE SEQUENCE [LARGE SCALE GENOMIC DNA]</scope>
    <source>
        <strain evidence="3 4">N</strain>
    </source>
</reference>
<protein>
    <submittedName>
        <fullName evidence="3">dCTP deaminase</fullName>
        <ecNumber evidence="3">3.5.4.13</ecNumber>
    </submittedName>
</protein>
<organism evidence="3 4">
    <name type="scientific">Chloracidobacterium sp. N</name>
    <dbReference type="NCBI Taxonomy" id="2821540"/>
    <lineage>
        <taxon>Bacteria</taxon>
        <taxon>Pseudomonadati</taxon>
        <taxon>Acidobacteriota</taxon>
        <taxon>Terriglobia</taxon>
        <taxon>Terriglobales</taxon>
        <taxon>Acidobacteriaceae</taxon>
        <taxon>Chloracidobacterium</taxon>
        <taxon>Chloracidobacterium aggregatum</taxon>
    </lineage>
</organism>
<keyword evidence="2" id="KW-0546">Nucleotide metabolism</keyword>
<evidence type="ECO:0000313" key="3">
    <source>
        <dbReference type="EMBL" id="QUV93249.1"/>
    </source>
</evidence>
<evidence type="ECO:0000313" key="4">
    <source>
        <dbReference type="Proteomes" id="UP000677668"/>
    </source>
</evidence>
<dbReference type="PANTHER" id="PTHR42680:SF3">
    <property type="entry name" value="DCTP DEAMINASE"/>
    <property type="match status" value="1"/>
</dbReference>
<dbReference type="EMBL" id="CP072642">
    <property type="protein sequence ID" value="QUV93249.1"/>
    <property type="molecule type" value="Genomic_DNA"/>
</dbReference>
<dbReference type="GO" id="GO:0008829">
    <property type="term" value="F:dCTP deaminase activity"/>
    <property type="evidence" value="ECO:0007669"/>
    <property type="project" value="UniProtKB-EC"/>
</dbReference>
<dbReference type="NCBIfam" id="TIGR02274">
    <property type="entry name" value="dCTP_deam"/>
    <property type="match status" value="1"/>
</dbReference>
<dbReference type="SUPFAM" id="SSF51283">
    <property type="entry name" value="dUTPase-like"/>
    <property type="match status" value="1"/>
</dbReference>
<dbReference type="InterPro" id="IPR036157">
    <property type="entry name" value="dUTPase-like_sf"/>
</dbReference>
<dbReference type="PANTHER" id="PTHR42680">
    <property type="entry name" value="DCTP DEAMINASE"/>
    <property type="match status" value="1"/>
</dbReference>
<accession>A0ABX8AX52</accession>
<dbReference type="Pfam" id="PF22769">
    <property type="entry name" value="DCD"/>
    <property type="match status" value="1"/>
</dbReference>